<evidence type="ECO:0000313" key="6">
    <source>
        <dbReference type="Proteomes" id="UP000295685"/>
    </source>
</evidence>
<evidence type="ECO:0000313" key="4">
    <source>
        <dbReference type="EMBL" id="TEA02883.1"/>
    </source>
</evidence>
<feature type="transmembrane region" description="Helical" evidence="2">
    <location>
        <begin position="12"/>
        <end position="38"/>
    </location>
</feature>
<feature type="compositionally biased region" description="Pro residues" evidence="1">
    <location>
        <begin position="177"/>
        <end position="186"/>
    </location>
</feature>
<dbReference type="RefSeq" id="WP_234878954.1">
    <property type="nucleotide sequence ID" value="NZ_PECK01000001.1"/>
</dbReference>
<proteinExistence type="predicted"/>
<feature type="region of interest" description="Disordered" evidence="1">
    <location>
        <begin position="172"/>
        <end position="192"/>
    </location>
</feature>
<keyword evidence="2" id="KW-0812">Transmembrane</keyword>
<dbReference type="EMBL" id="PECK01000001">
    <property type="protein sequence ID" value="TDZ98353.1"/>
    <property type="molecule type" value="Genomic_DNA"/>
</dbReference>
<evidence type="ECO:0000313" key="3">
    <source>
        <dbReference type="EMBL" id="TDZ98353.1"/>
    </source>
</evidence>
<name>A0A4R8SKY6_9MYCO</name>
<keyword evidence="5" id="KW-1185">Reference proteome</keyword>
<evidence type="ECO:0000256" key="1">
    <source>
        <dbReference type="SAM" id="MobiDB-lite"/>
    </source>
</evidence>
<keyword evidence="2" id="KW-0472">Membrane</keyword>
<accession>A0A4R8SKY6</accession>
<evidence type="ECO:0008006" key="7">
    <source>
        <dbReference type="Google" id="ProtNLM"/>
    </source>
</evidence>
<reference evidence="5 6" key="1">
    <citation type="journal article" date="2019" name="Sci. Rep.">
        <title>Extended insight into the Mycobacterium chelonae-abscessus complex through whole genome sequencing of Mycobacterium salmoniphilum outbreak and Mycobacterium salmoniphilum-like strains.</title>
        <authorList>
            <person name="Behra P.R.K."/>
            <person name="Das S."/>
            <person name="Pettersson B.M.F."/>
            <person name="Shirreff L."/>
            <person name="DuCote T."/>
            <person name="Jacobsson K.G."/>
            <person name="Ennis D.G."/>
            <person name="Kirsebom L.A."/>
        </authorList>
    </citation>
    <scope>NUCLEOTIDE SEQUENCE [LARGE SCALE GENOMIC DNA]</scope>
    <source>
        <strain evidence="4 5">CCUG 60883</strain>
        <strain evidence="3 6">CCUG 60885</strain>
    </source>
</reference>
<comment type="caution">
    <text evidence="3">The sequence shown here is derived from an EMBL/GenBank/DDBJ whole genome shotgun (WGS) entry which is preliminary data.</text>
</comment>
<keyword evidence="2" id="KW-1133">Transmembrane helix</keyword>
<sequence length="192" mass="20103">MSMPTPRRPLPRYWYGIGAALIAAGVIGGIALFIAGIVSVVQGPTHEFDGNGSATVPFAAGTSQIIYVADVKVGTSVAARTRCVARDENNRDATLRRYGGSMSINRWNALDVVTAQEAGNYTISCAGPADRYYGVGPRASTAAITATIAGPLGGVCLVVAGIIVLIVTASRRRPESPPHPGPPQYPYPHGRW</sequence>
<evidence type="ECO:0000313" key="5">
    <source>
        <dbReference type="Proteomes" id="UP000294844"/>
    </source>
</evidence>
<organism evidence="3 6">
    <name type="scientific">Mycobacteroides salmoniphilum</name>
    <dbReference type="NCBI Taxonomy" id="404941"/>
    <lineage>
        <taxon>Bacteria</taxon>
        <taxon>Bacillati</taxon>
        <taxon>Actinomycetota</taxon>
        <taxon>Actinomycetes</taxon>
        <taxon>Mycobacteriales</taxon>
        <taxon>Mycobacteriaceae</taxon>
        <taxon>Mycobacteroides</taxon>
    </lineage>
</organism>
<evidence type="ECO:0000256" key="2">
    <source>
        <dbReference type="SAM" id="Phobius"/>
    </source>
</evidence>
<dbReference type="EMBL" id="PECM01000009">
    <property type="protein sequence ID" value="TEA02883.1"/>
    <property type="molecule type" value="Genomic_DNA"/>
</dbReference>
<dbReference type="Proteomes" id="UP000294844">
    <property type="component" value="Unassembled WGS sequence"/>
</dbReference>
<dbReference type="Proteomes" id="UP000295685">
    <property type="component" value="Unassembled WGS sequence"/>
</dbReference>
<gene>
    <name evidence="4" type="ORF">CCUG60883_03506</name>
    <name evidence="3" type="ORF">CCUG60885_00222</name>
</gene>
<feature type="transmembrane region" description="Helical" evidence="2">
    <location>
        <begin position="142"/>
        <end position="167"/>
    </location>
</feature>
<dbReference type="AlphaFoldDB" id="A0A4R8SKY6"/>
<protein>
    <recommendedName>
        <fullName evidence="7">Serine/arginine repetitive matrix protein 2</fullName>
    </recommendedName>
</protein>